<dbReference type="AlphaFoldDB" id="A0A495DN16"/>
<protein>
    <submittedName>
        <fullName evidence="2">Uncharacterized protein</fullName>
    </submittedName>
</protein>
<comment type="caution">
    <text evidence="2">The sequence shown here is derived from an EMBL/GenBank/DDBJ whole genome shotgun (WGS) entry which is preliminary data.</text>
</comment>
<gene>
    <name evidence="2" type="ORF">C7435_0088</name>
</gene>
<feature type="signal peptide" evidence="1">
    <location>
        <begin position="1"/>
        <end position="27"/>
    </location>
</feature>
<accession>A0A495DN16</accession>
<organism evidence="2 3">
    <name type="scientific">Maricaulis maris</name>
    <dbReference type="NCBI Taxonomy" id="74318"/>
    <lineage>
        <taxon>Bacteria</taxon>
        <taxon>Pseudomonadati</taxon>
        <taxon>Pseudomonadota</taxon>
        <taxon>Alphaproteobacteria</taxon>
        <taxon>Maricaulales</taxon>
        <taxon>Maricaulaceae</taxon>
        <taxon>Maricaulis</taxon>
    </lineage>
</organism>
<evidence type="ECO:0000313" key="3">
    <source>
        <dbReference type="Proteomes" id="UP000273675"/>
    </source>
</evidence>
<sequence length="334" mass="36499">MRGSTATIGVIALIAACLAGLVPSRAAAESCTNTALHHAIPVSGEVSGDRQYAADIGFGWTFLLAPAPHGWDINVLDAGGYNLALATLPLHGNTNPRFLYGWHFRNAANTGPNEGDVNAPQHERRFMLNDPRGGAFRDTGLGWLRITDFGLADLEPGERARMVYLQFNACILVPKTDEERARELDATSPVYIDEEMELIRTCGLDLAYRPEAWVLPRMLNGDFDADGAHDFAVPIVRDVDGQHGIAICRAGTWTSIHGIDDAPPGSDLAPDYFNQVEAWRIGPRDTVAHYVDDAGLPEGPGDALTLERIEKSAYSLYWNDAAFRSHHHYTLVEP</sequence>
<evidence type="ECO:0000313" key="2">
    <source>
        <dbReference type="EMBL" id="RKR03651.1"/>
    </source>
</evidence>
<proteinExistence type="predicted"/>
<dbReference type="PROSITE" id="PS51257">
    <property type="entry name" value="PROKAR_LIPOPROTEIN"/>
    <property type="match status" value="1"/>
</dbReference>
<evidence type="ECO:0000256" key="1">
    <source>
        <dbReference type="SAM" id="SignalP"/>
    </source>
</evidence>
<name>A0A495DN16_9PROT</name>
<reference evidence="2 3" key="1">
    <citation type="submission" date="2018-10" db="EMBL/GenBank/DDBJ databases">
        <title>Genomic Encyclopedia of Type Strains, Phase IV (KMG-IV): sequencing the most valuable type-strain genomes for metagenomic binning, comparative biology and taxonomic classification.</title>
        <authorList>
            <person name="Goeker M."/>
        </authorList>
    </citation>
    <scope>NUCLEOTIDE SEQUENCE [LARGE SCALE GENOMIC DNA]</scope>
    <source>
        <strain evidence="2 3">DSM 4734</strain>
    </source>
</reference>
<dbReference type="Proteomes" id="UP000273675">
    <property type="component" value="Unassembled WGS sequence"/>
</dbReference>
<keyword evidence="1" id="KW-0732">Signal</keyword>
<feature type="chain" id="PRO_5019728842" evidence="1">
    <location>
        <begin position="28"/>
        <end position="334"/>
    </location>
</feature>
<dbReference type="OrthoDB" id="7889103at2"/>
<dbReference type="RefSeq" id="WP_121209613.1">
    <property type="nucleotide sequence ID" value="NZ_RBIM01000001.1"/>
</dbReference>
<dbReference type="EMBL" id="RBIM01000001">
    <property type="protein sequence ID" value="RKR03651.1"/>
    <property type="molecule type" value="Genomic_DNA"/>
</dbReference>